<keyword evidence="2 3" id="KW-0378">Hydrolase</keyword>
<dbReference type="RefSeq" id="WP_309757053.1">
    <property type="nucleotide sequence ID" value="NZ_JAVJAF010000001.1"/>
</dbReference>
<dbReference type="AlphaFoldDB" id="A0AAJ2EVQ1"/>
<evidence type="ECO:0000313" key="4">
    <source>
        <dbReference type="Proteomes" id="UP001268036"/>
    </source>
</evidence>
<dbReference type="GO" id="GO:0008936">
    <property type="term" value="F:nicotinamidase activity"/>
    <property type="evidence" value="ECO:0007669"/>
    <property type="project" value="UniProtKB-EC"/>
</dbReference>
<dbReference type="Gene3D" id="3.40.50.850">
    <property type="entry name" value="Isochorismatase-like"/>
    <property type="match status" value="1"/>
</dbReference>
<dbReference type="EC" id="3.5.1.19" evidence="3"/>
<evidence type="ECO:0000256" key="1">
    <source>
        <dbReference type="ARBA" id="ARBA00006336"/>
    </source>
</evidence>
<evidence type="ECO:0000256" key="2">
    <source>
        <dbReference type="ARBA" id="ARBA00022801"/>
    </source>
</evidence>
<dbReference type="InterPro" id="IPR052347">
    <property type="entry name" value="Isochorismatase_Nicotinamidase"/>
</dbReference>
<dbReference type="Proteomes" id="UP001268036">
    <property type="component" value="Unassembled WGS sequence"/>
</dbReference>
<comment type="similarity">
    <text evidence="1">Belongs to the isochorismatase family.</text>
</comment>
<dbReference type="SUPFAM" id="SSF52499">
    <property type="entry name" value="Isochorismatase-like hydrolases"/>
    <property type="match status" value="1"/>
</dbReference>
<dbReference type="EMBL" id="JAVJAF010000001">
    <property type="protein sequence ID" value="MDR6233804.1"/>
    <property type="molecule type" value="Genomic_DNA"/>
</dbReference>
<gene>
    <name evidence="3" type="ORF">QE440_001545</name>
</gene>
<dbReference type="InterPro" id="IPR036380">
    <property type="entry name" value="Isochorismatase-like_sf"/>
</dbReference>
<organism evidence="3 4">
    <name type="scientific">Pseudomonas oryzihabitans</name>
    <dbReference type="NCBI Taxonomy" id="47885"/>
    <lineage>
        <taxon>Bacteria</taxon>
        <taxon>Pseudomonadati</taxon>
        <taxon>Pseudomonadota</taxon>
        <taxon>Gammaproteobacteria</taxon>
        <taxon>Pseudomonadales</taxon>
        <taxon>Pseudomonadaceae</taxon>
        <taxon>Pseudomonas</taxon>
    </lineage>
</organism>
<comment type="caution">
    <text evidence="3">The sequence shown here is derived from an EMBL/GenBank/DDBJ whole genome shotgun (WGS) entry which is preliminary data.</text>
</comment>
<sequence>MSRSTLQLLLIDPQNDFCDLPGAALPVPGAVAGLQRVAGLIERLGARLDQIHVTLDSHQPLHIAHPHWWQDATGQPPAPFTQIGADEVASGRWQTHDPAERARGLAYVQALEAGGRYRLVIWPEHCLVGGWGHGVQQDVHQALNAWGRTHGRLVDFVAKGGNPHTEHYSALRAEVPDPKDPKTSVDAGLIARLAQAGTLLVAGEALSHCVASTLRDLLGFWPASRHQDVVLLTDCSHSVPGFEAQGAAFMEEMRAAGVRLAASTDELF</sequence>
<reference evidence="3" key="1">
    <citation type="submission" date="2023-08" db="EMBL/GenBank/DDBJ databases">
        <title>Functional and genomic diversity of the sorghum phyllosphere microbiome.</title>
        <authorList>
            <person name="Shade A."/>
        </authorList>
    </citation>
    <scope>NUCLEOTIDE SEQUENCE</scope>
    <source>
        <strain evidence="3">SORGH_AS_0201</strain>
    </source>
</reference>
<dbReference type="EC" id="3.5.1.-" evidence="3"/>
<evidence type="ECO:0000313" key="3">
    <source>
        <dbReference type="EMBL" id="MDR6233804.1"/>
    </source>
</evidence>
<accession>A0AAJ2EVQ1</accession>
<protein>
    <submittedName>
        <fullName evidence="3">Nicotinamidase/pyrazinamidase</fullName>
        <ecNumber evidence="3">3.5.1.-</ecNumber>
        <ecNumber evidence="3">3.5.1.19</ecNumber>
    </submittedName>
</protein>
<name>A0AAJ2EVQ1_9PSED</name>
<dbReference type="PANTHER" id="PTHR11080">
    <property type="entry name" value="PYRAZINAMIDASE/NICOTINAMIDASE"/>
    <property type="match status" value="1"/>
</dbReference>
<proteinExistence type="inferred from homology"/>
<dbReference type="PANTHER" id="PTHR11080:SF2">
    <property type="entry name" value="LD05707P"/>
    <property type="match status" value="1"/>
</dbReference>